<name>A0A844NWJ7_PSEAI</name>
<dbReference type="Proteomes" id="UP000433532">
    <property type="component" value="Unassembled WGS sequence"/>
</dbReference>
<gene>
    <name evidence="1" type="ORF">GNQ48_33810</name>
</gene>
<feature type="non-terminal residue" evidence="1">
    <location>
        <position position="73"/>
    </location>
</feature>
<dbReference type="RefSeq" id="WP_155713011.1">
    <property type="nucleotide sequence ID" value="NZ_WOAD01000148.1"/>
</dbReference>
<protein>
    <submittedName>
        <fullName evidence="1">Uncharacterized protein</fullName>
    </submittedName>
</protein>
<sequence length="73" mass="8244">MTHFISLLAGLGHAHDQSEAKVQEYLADLLPEERHILLKRASAELSIYLAKQISLLPSIEIRVPLKDRSIPEE</sequence>
<proteinExistence type="predicted"/>
<accession>A0A844NWJ7</accession>
<reference evidence="1 2" key="1">
    <citation type="submission" date="2019-11" db="EMBL/GenBank/DDBJ databases">
        <title>Genomes of ocular Pseudomonas aeruginosa isolates.</title>
        <authorList>
            <person name="Khan M."/>
            <person name="Rice S.A."/>
            <person name="Willcox M.D.P."/>
            <person name="Stapleton F."/>
        </authorList>
    </citation>
    <scope>NUCLEOTIDE SEQUENCE [LARGE SCALE GENOMIC DNA]</scope>
    <source>
        <strain evidence="1 2">PA221</strain>
    </source>
</reference>
<dbReference type="AlphaFoldDB" id="A0A844NWJ7"/>
<organism evidence="1 2">
    <name type="scientific">Pseudomonas aeruginosa</name>
    <dbReference type="NCBI Taxonomy" id="287"/>
    <lineage>
        <taxon>Bacteria</taxon>
        <taxon>Pseudomonadati</taxon>
        <taxon>Pseudomonadota</taxon>
        <taxon>Gammaproteobacteria</taxon>
        <taxon>Pseudomonadales</taxon>
        <taxon>Pseudomonadaceae</taxon>
        <taxon>Pseudomonas</taxon>
    </lineage>
</organism>
<evidence type="ECO:0000313" key="1">
    <source>
        <dbReference type="EMBL" id="MUI39913.1"/>
    </source>
</evidence>
<dbReference type="EMBL" id="WOAD01000148">
    <property type="protein sequence ID" value="MUI39913.1"/>
    <property type="molecule type" value="Genomic_DNA"/>
</dbReference>
<evidence type="ECO:0000313" key="2">
    <source>
        <dbReference type="Proteomes" id="UP000433532"/>
    </source>
</evidence>
<comment type="caution">
    <text evidence="1">The sequence shown here is derived from an EMBL/GenBank/DDBJ whole genome shotgun (WGS) entry which is preliminary data.</text>
</comment>